<name>X1L9V0_9ZZZZ</name>
<protein>
    <submittedName>
        <fullName evidence="1">Uncharacterized protein</fullName>
    </submittedName>
</protein>
<gene>
    <name evidence="1" type="ORF">S06H3_13717</name>
</gene>
<evidence type="ECO:0000313" key="1">
    <source>
        <dbReference type="EMBL" id="GAI16087.1"/>
    </source>
</evidence>
<comment type="caution">
    <text evidence="1">The sequence shown here is derived from an EMBL/GenBank/DDBJ whole genome shotgun (WGS) entry which is preliminary data.</text>
</comment>
<dbReference type="AlphaFoldDB" id="X1L9V0"/>
<accession>X1L9V0</accession>
<proteinExistence type="predicted"/>
<feature type="non-terminal residue" evidence="1">
    <location>
        <position position="1"/>
    </location>
</feature>
<organism evidence="1">
    <name type="scientific">marine sediment metagenome</name>
    <dbReference type="NCBI Taxonomy" id="412755"/>
    <lineage>
        <taxon>unclassified sequences</taxon>
        <taxon>metagenomes</taxon>
        <taxon>ecological metagenomes</taxon>
    </lineage>
</organism>
<reference evidence="1" key="1">
    <citation type="journal article" date="2014" name="Front. Microbiol.">
        <title>High frequency of phylogenetically diverse reductive dehalogenase-homologous genes in deep subseafloor sedimentary metagenomes.</title>
        <authorList>
            <person name="Kawai M."/>
            <person name="Futagami T."/>
            <person name="Toyoda A."/>
            <person name="Takaki Y."/>
            <person name="Nishi S."/>
            <person name="Hori S."/>
            <person name="Arai W."/>
            <person name="Tsubouchi T."/>
            <person name="Morono Y."/>
            <person name="Uchiyama I."/>
            <person name="Ito T."/>
            <person name="Fujiyama A."/>
            <person name="Inagaki F."/>
            <person name="Takami H."/>
        </authorList>
    </citation>
    <scope>NUCLEOTIDE SEQUENCE</scope>
    <source>
        <strain evidence="1">Expedition CK06-06</strain>
    </source>
</reference>
<sequence>VFVVLSGGTRIYITTPDNFSKALQELNLVTEDVFFQNVSLERLLFLKDGKFDYIRIG</sequence>
<dbReference type="EMBL" id="BARV01006697">
    <property type="protein sequence ID" value="GAI16087.1"/>
    <property type="molecule type" value="Genomic_DNA"/>
</dbReference>